<keyword evidence="1" id="KW-1133">Transmembrane helix</keyword>
<evidence type="ECO:0000313" key="3">
    <source>
        <dbReference type="EMBL" id="OUP55214.1"/>
    </source>
</evidence>
<keyword evidence="1" id="KW-0812">Transmembrane</keyword>
<dbReference type="PANTHER" id="PTHR34978:SF3">
    <property type="entry name" value="SLR0241 PROTEIN"/>
    <property type="match status" value="1"/>
</dbReference>
<reference evidence="4" key="1">
    <citation type="submission" date="2017-04" db="EMBL/GenBank/DDBJ databases">
        <title>Function of individual gut microbiota members based on whole genome sequencing of pure cultures obtained from chicken caecum.</title>
        <authorList>
            <person name="Medvecky M."/>
            <person name="Cejkova D."/>
            <person name="Polansky O."/>
            <person name="Karasova D."/>
            <person name="Kubasova T."/>
            <person name="Cizek A."/>
            <person name="Rychlik I."/>
        </authorList>
    </citation>
    <scope>NUCLEOTIDE SEQUENCE [LARGE SCALE GENOMIC DNA]</scope>
    <source>
        <strain evidence="4">An179</strain>
    </source>
</reference>
<comment type="caution">
    <text evidence="3">The sequence shown here is derived from an EMBL/GenBank/DDBJ whole genome shotgun (WGS) entry which is preliminary data.</text>
</comment>
<dbReference type="EMBL" id="NFKL01000030">
    <property type="protein sequence ID" value="OUP55214.1"/>
    <property type="molecule type" value="Genomic_DNA"/>
</dbReference>
<gene>
    <name evidence="3" type="ORF">B5F15_15290</name>
</gene>
<feature type="transmembrane region" description="Helical" evidence="1">
    <location>
        <begin position="211"/>
        <end position="233"/>
    </location>
</feature>
<proteinExistence type="predicted"/>
<organism evidence="3 4">
    <name type="scientific">Butyricicoccus pullicaecorum</name>
    <dbReference type="NCBI Taxonomy" id="501571"/>
    <lineage>
        <taxon>Bacteria</taxon>
        <taxon>Bacillati</taxon>
        <taxon>Bacillota</taxon>
        <taxon>Clostridia</taxon>
        <taxon>Eubacteriales</taxon>
        <taxon>Butyricicoccaceae</taxon>
        <taxon>Butyricicoccus</taxon>
    </lineage>
</organism>
<dbReference type="PANTHER" id="PTHR34978">
    <property type="entry name" value="POSSIBLE SENSOR-TRANSDUCER PROTEIN BLAR"/>
    <property type="match status" value="1"/>
</dbReference>
<feature type="transmembrane region" description="Helical" evidence="1">
    <location>
        <begin position="6"/>
        <end position="26"/>
    </location>
</feature>
<dbReference type="AlphaFoldDB" id="A0A1Y4LES3"/>
<dbReference type="InterPro" id="IPR008756">
    <property type="entry name" value="Peptidase_M56"/>
</dbReference>
<dbReference type="Proteomes" id="UP000195326">
    <property type="component" value="Unassembled WGS sequence"/>
</dbReference>
<accession>A0A1Y4LES3</accession>
<feature type="domain" description="Peptidase M56" evidence="2">
    <location>
        <begin position="5"/>
        <end position="290"/>
    </location>
</feature>
<evidence type="ECO:0000259" key="2">
    <source>
        <dbReference type="Pfam" id="PF05569"/>
    </source>
</evidence>
<dbReference type="InterPro" id="IPR052173">
    <property type="entry name" value="Beta-lactam_resp_regulator"/>
</dbReference>
<evidence type="ECO:0000313" key="4">
    <source>
        <dbReference type="Proteomes" id="UP000195326"/>
    </source>
</evidence>
<name>A0A1Y4LES3_9FIRM</name>
<evidence type="ECO:0000256" key="1">
    <source>
        <dbReference type="SAM" id="Phobius"/>
    </source>
</evidence>
<feature type="transmembrane region" description="Helical" evidence="1">
    <location>
        <begin position="105"/>
        <end position="126"/>
    </location>
</feature>
<dbReference type="Pfam" id="PF05569">
    <property type="entry name" value="Peptidase_M56"/>
    <property type="match status" value="1"/>
</dbReference>
<feature type="transmembrane region" description="Helical" evidence="1">
    <location>
        <begin position="297"/>
        <end position="316"/>
    </location>
</feature>
<dbReference type="CDD" id="cd07341">
    <property type="entry name" value="M56_BlaR1_MecR1_like"/>
    <property type="match status" value="1"/>
</dbReference>
<keyword evidence="1" id="KW-0472">Membrane</keyword>
<protein>
    <recommendedName>
        <fullName evidence="2">Peptidase M56 domain-containing protein</fullName>
    </recommendedName>
</protein>
<sequence length="657" mass="73542">MSMSLLHMSFAGAVMILAVTVIRALVIYRVPKKTFMVLWGITLARLLIPFSAPSAFSIYTFFGKKEPIISNVGDTAVTTLGPAIQEGQMTTAPNYISHSEVAVPIWPIIWAIGALICAVVFSITYWKCYKEFQTSLPIDNDFTRNWLSSHHIKCSIQIRQSELVSAPLTFGILRPVILMPKTTDWNDEKTLQYVLAHEFVHIRRFDTITKLILLIALCVHWFNPFVWVMYVLANRDIELSCDETVLHLFGENTKASYARTLIGMEEIKSGITPLCNNFSKNALEERMTAIMKTKKRTIFSIALAALIVVGTTTAFATSAKVEASKDNSTTLLAGIESTYTKDGKTYYVLGDGSMMEESEYLKKYPVPEVEWWTYEEYKEWLENEKKELQSILGATGTANGKKIVWTQEKIDETIAMYEEMLQDIKNGVKYSKTVDGQEDVLIAMNPGPIDTTVEVSMDINSTESDELTQKKMLDLYGDYGISFDESGNMLFQGDLVRLFWDGVDAGDGASSVLCQYYNEKGTVDVHTVRAVIDNGDGSVDPFGKLIKIEKDSQEVFDRRDMDDYLSDGPSTTTASGFSNSNDGTSFAEVMKKYAEFGIRYESGDGLGNIYYNNQLVKTFIDKNKQGDVFTLSSEDGGEIVVHTVYDKKGNLTGVEIE</sequence>
<feature type="transmembrane region" description="Helical" evidence="1">
    <location>
        <begin position="38"/>
        <end position="62"/>
    </location>
</feature>